<organism evidence="1 2">
    <name type="scientific">Oryza rufipogon</name>
    <name type="common">Brownbeard rice</name>
    <name type="synonym">Asian wild rice</name>
    <dbReference type="NCBI Taxonomy" id="4529"/>
    <lineage>
        <taxon>Eukaryota</taxon>
        <taxon>Viridiplantae</taxon>
        <taxon>Streptophyta</taxon>
        <taxon>Embryophyta</taxon>
        <taxon>Tracheophyta</taxon>
        <taxon>Spermatophyta</taxon>
        <taxon>Magnoliopsida</taxon>
        <taxon>Liliopsida</taxon>
        <taxon>Poales</taxon>
        <taxon>Poaceae</taxon>
        <taxon>BOP clade</taxon>
        <taxon>Oryzoideae</taxon>
        <taxon>Oryzeae</taxon>
        <taxon>Oryzinae</taxon>
        <taxon>Oryza</taxon>
    </lineage>
</organism>
<dbReference type="HOGENOM" id="CLU_1157922_0_0_1"/>
<reference evidence="2" key="1">
    <citation type="submission" date="2013-06" db="EMBL/GenBank/DDBJ databases">
        <authorList>
            <person name="Zhao Q."/>
        </authorList>
    </citation>
    <scope>NUCLEOTIDE SEQUENCE</scope>
    <source>
        <strain evidence="2">cv. W1943</strain>
    </source>
</reference>
<dbReference type="AlphaFoldDB" id="A0A0E0RI02"/>
<dbReference type="OMA" id="CEPLIWH"/>
<sequence length="267" mass="29849">MEDQAWLPIRDAALLPLHLRFPHQCRGPPSATIVTVDMPRKRMAEAICMLHELKLLSVSGTGWILLVKDYSTISPFHNQCETIQQSPPSHIGVPQPLTVYGPCPQSIRFHLWHTFSKSGGLKWLERSISASLWEPTAYTSGFISESSTSDLDADTEHVHGWDKKPVRFQLSTSVLCSLGEPGSWVLYHAGDFVVSKPDQTIKLMFSMAARKGIPGNGFHDIGIDMTLVKNINNMVTKVRDDWIFGCEPLIWHTPLNSLLLVSLSFCT</sequence>
<proteinExistence type="predicted"/>
<keyword evidence="2" id="KW-1185">Reference proteome</keyword>
<dbReference type="Proteomes" id="UP000008022">
    <property type="component" value="Unassembled WGS sequence"/>
</dbReference>
<reference evidence="1" key="2">
    <citation type="submission" date="2015-06" db="UniProtKB">
        <authorList>
            <consortium name="EnsemblPlants"/>
        </authorList>
    </citation>
    <scope>IDENTIFICATION</scope>
</reference>
<accession>A0A0E0RI02</accession>
<dbReference type="EnsemblPlants" id="ORUFI12G15260.1">
    <property type="protein sequence ID" value="ORUFI12G15260.1"/>
    <property type="gene ID" value="ORUFI12G15260"/>
</dbReference>
<dbReference type="STRING" id="4529.A0A0E0RI02"/>
<name>A0A0E0RI02_ORYRU</name>
<dbReference type="PANTHER" id="PTHR31960">
    <property type="entry name" value="F-BOX PROTEIN PP2-A15"/>
    <property type="match status" value="1"/>
</dbReference>
<protein>
    <submittedName>
        <fullName evidence="1">Uncharacterized protein</fullName>
    </submittedName>
</protein>
<dbReference type="PANTHER" id="PTHR31960:SF22">
    <property type="entry name" value="F-BOX PROTEIN PP2-A12"/>
    <property type="match status" value="1"/>
</dbReference>
<evidence type="ECO:0000313" key="2">
    <source>
        <dbReference type="Proteomes" id="UP000008022"/>
    </source>
</evidence>
<dbReference type="Gramene" id="ORUFI12G15260.1">
    <property type="protein sequence ID" value="ORUFI12G15260.1"/>
    <property type="gene ID" value="ORUFI12G15260"/>
</dbReference>
<evidence type="ECO:0000313" key="1">
    <source>
        <dbReference type="EnsemblPlants" id="ORUFI12G15260.1"/>
    </source>
</evidence>